<sequence length="325" mass="36059">MIEFSRRDFLKASSVSLLSLCIPEATLRLFSKKKYLKIGLISDLHVDIIYDGEGRLNSFLAAMKKEAPNALIQMGDFAIPKPENAAMIQAFNDAHFRSFHVLGNHDMDEGFSREQVIQAYGMPTPYYATELDSILLIVLDGNDPGSPKYKSGYPSYIGPEQQAWLVSELEKAEKPVLIVSHQPIAGIYTMDNSQEIQEILSGFSSKILLAINGHAHVDQHLLVGGVNYLHINSASYYWVGEKLAHESLPKNVHEKHPALKFTCPYSEALFALLIIDPASGKITVEGQKSEWIGPSPLDLGYAILSKSEQREYLNPVISDRILAGS</sequence>
<feature type="domain" description="Calcineurin-like phosphoesterase" evidence="1">
    <location>
        <begin position="36"/>
        <end position="217"/>
    </location>
</feature>
<dbReference type="Pfam" id="PF00149">
    <property type="entry name" value="Metallophos"/>
    <property type="match status" value="1"/>
</dbReference>
<evidence type="ECO:0000259" key="1">
    <source>
        <dbReference type="Pfam" id="PF00149"/>
    </source>
</evidence>
<organism evidence="2 3">
    <name type="scientific">Algoriphagus jejuensis</name>
    <dbReference type="NCBI Taxonomy" id="419934"/>
    <lineage>
        <taxon>Bacteria</taxon>
        <taxon>Pseudomonadati</taxon>
        <taxon>Bacteroidota</taxon>
        <taxon>Cytophagia</taxon>
        <taxon>Cytophagales</taxon>
        <taxon>Cyclobacteriaceae</taxon>
        <taxon>Algoriphagus</taxon>
    </lineage>
</organism>
<dbReference type="RefSeq" id="WP_343854606.1">
    <property type="nucleotide sequence ID" value="NZ_BAAAFI010000048.1"/>
</dbReference>
<dbReference type="EMBL" id="BAAAFI010000048">
    <property type="protein sequence ID" value="GAA0880975.1"/>
    <property type="molecule type" value="Genomic_DNA"/>
</dbReference>
<accession>A0ABP3YHH3</accession>
<dbReference type="Gene3D" id="3.60.21.10">
    <property type="match status" value="1"/>
</dbReference>
<keyword evidence="3" id="KW-1185">Reference proteome</keyword>
<reference evidence="3" key="1">
    <citation type="journal article" date="2019" name="Int. J. Syst. Evol. Microbiol.">
        <title>The Global Catalogue of Microorganisms (GCM) 10K type strain sequencing project: providing services to taxonomists for standard genome sequencing and annotation.</title>
        <authorList>
            <consortium name="The Broad Institute Genomics Platform"/>
            <consortium name="The Broad Institute Genome Sequencing Center for Infectious Disease"/>
            <person name="Wu L."/>
            <person name="Ma J."/>
        </authorList>
    </citation>
    <scope>NUCLEOTIDE SEQUENCE [LARGE SCALE GENOMIC DNA]</scope>
    <source>
        <strain evidence="3">JCM 16112</strain>
    </source>
</reference>
<dbReference type="SUPFAM" id="SSF56300">
    <property type="entry name" value="Metallo-dependent phosphatases"/>
    <property type="match status" value="1"/>
</dbReference>
<protein>
    <recommendedName>
        <fullName evidence="1">Calcineurin-like phosphoesterase domain-containing protein</fullName>
    </recommendedName>
</protein>
<proteinExistence type="predicted"/>
<dbReference type="Proteomes" id="UP001500469">
    <property type="component" value="Unassembled WGS sequence"/>
</dbReference>
<evidence type="ECO:0000313" key="2">
    <source>
        <dbReference type="EMBL" id="GAA0880975.1"/>
    </source>
</evidence>
<dbReference type="InterPro" id="IPR004843">
    <property type="entry name" value="Calcineurin-like_PHP"/>
</dbReference>
<dbReference type="InterPro" id="IPR029052">
    <property type="entry name" value="Metallo-depent_PP-like"/>
</dbReference>
<comment type="caution">
    <text evidence="2">The sequence shown here is derived from an EMBL/GenBank/DDBJ whole genome shotgun (WGS) entry which is preliminary data.</text>
</comment>
<evidence type="ECO:0000313" key="3">
    <source>
        <dbReference type="Proteomes" id="UP001500469"/>
    </source>
</evidence>
<name>A0ABP3YHH3_9BACT</name>
<gene>
    <name evidence="2" type="ORF">GCM10009119_39450</name>
</gene>